<evidence type="ECO:0000313" key="2">
    <source>
        <dbReference type="EMBL" id="EHP90142.1"/>
    </source>
</evidence>
<accession>H1KQR9</accession>
<dbReference type="PANTHER" id="PTHR46564:SF1">
    <property type="entry name" value="TRANSPOSASE"/>
    <property type="match status" value="1"/>
</dbReference>
<dbReference type="EMBL" id="AGJK01000208">
    <property type="protein sequence ID" value="EHP90142.1"/>
    <property type="molecule type" value="Genomic_DNA"/>
</dbReference>
<organism evidence="2 3">
    <name type="scientific">Methylorubrum extorquens DSM 13060</name>
    <dbReference type="NCBI Taxonomy" id="882800"/>
    <lineage>
        <taxon>Bacteria</taxon>
        <taxon>Pseudomonadati</taxon>
        <taxon>Pseudomonadota</taxon>
        <taxon>Alphaproteobacteria</taxon>
        <taxon>Hyphomicrobiales</taxon>
        <taxon>Methylobacteriaceae</taxon>
        <taxon>Methylorubrum</taxon>
    </lineage>
</organism>
<dbReference type="PANTHER" id="PTHR46564">
    <property type="entry name" value="TRANSPOSASE"/>
    <property type="match status" value="1"/>
</dbReference>
<dbReference type="PATRIC" id="fig|882800.3.peg.4875"/>
<evidence type="ECO:0000313" key="3">
    <source>
        <dbReference type="Proteomes" id="UP000004382"/>
    </source>
</evidence>
<feature type="domain" description="Tc1-like transposase DDE" evidence="1">
    <location>
        <begin position="4"/>
        <end position="66"/>
    </location>
</feature>
<proteinExistence type="predicted"/>
<dbReference type="InterPro" id="IPR036397">
    <property type="entry name" value="RNaseH_sf"/>
</dbReference>
<reference evidence="2 3" key="1">
    <citation type="submission" date="2011-09" db="EMBL/GenBank/DDBJ databases">
        <title>The draft genome of Methylobacterium extorquens DSM 13060.</title>
        <authorList>
            <consortium name="US DOE Joint Genome Institute (JGI-PGF)"/>
            <person name="Lucas S."/>
            <person name="Han J."/>
            <person name="Lapidus A."/>
            <person name="Cheng J.-F."/>
            <person name="Goodwin L."/>
            <person name="Pitluck S."/>
            <person name="Peters L."/>
            <person name="Land M.L."/>
            <person name="Hauser L."/>
            <person name="Koskimaki J."/>
            <person name="Halonen O."/>
            <person name="Pirttila A."/>
            <person name="Frank C."/>
            <person name="Woyke T.J."/>
        </authorList>
    </citation>
    <scope>NUCLEOTIDE SEQUENCE [LARGE SCALE GENOMIC DNA]</scope>
    <source>
        <strain evidence="2 3">DSM 13060</strain>
    </source>
</reference>
<dbReference type="GO" id="GO:0003676">
    <property type="term" value="F:nucleic acid binding"/>
    <property type="evidence" value="ECO:0007669"/>
    <property type="project" value="InterPro"/>
</dbReference>
<dbReference type="InterPro" id="IPR038717">
    <property type="entry name" value="Tc1-like_DDE_dom"/>
</dbReference>
<sequence>MERGDTVIMDNLGAHKVAGVRQAIQAVGAKLLYLPPYSPDLNPIEQIFAKLKGHLRKAAARTLPDLKEAIRSAFDTLTPKACRNCLAAAGYDAYDPT</sequence>
<dbReference type="Proteomes" id="UP000004382">
    <property type="component" value="Unassembled WGS sequence"/>
</dbReference>
<dbReference type="Gene3D" id="3.30.420.10">
    <property type="entry name" value="Ribonuclease H-like superfamily/Ribonuclease H"/>
    <property type="match status" value="1"/>
</dbReference>
<protein>
    <submittedName>
        <fullName evidence="2">Putative transposase of insertion sequence</fullName>
    </submittedName>
</protein>
<dbReference type="Pfam" id="PF13358">
    <property type="entry name" value="DDE_3"/>
    <property type="match status" value="1"/>
</dbReference>
<comment type="caution">
    <text evidence="2">The sequence shown here is derived from an EMBL/GenBank/DDBJ whole genome shotgun (WGS) entry which is preliminary data.</text>
</comment>
<evidence type="ECO:0000259" key="1">
    <source>
        <dbReference type="Pfam" id="PF13358"/>
    </source>
</evidence>
<gene>
    <name evidence="2" type="ORF">MetexDRAFT_4982</name>
</gene>
<dbReference type="AlphaFoldDB" id="H1KQR9"/>
<name>H1KQR9_METEX</name>